<evidence type="ECO:0000313" key="2">
    <source>
        <dbReference type="Proteomes" id="UP001056778"/>
    </source>
</evidence>
<protein>
    <submittedName>
        <fullName evidence="1">Uncharacterized protein</fullName>
    </submittedName>
</protein>
<name>A0ACB9T4R6_HOLOL</name>
<reference evidence="1" key="1">
    <citation type="submission" date="2022-04" db="EMBL/GenBank/DDBJ databases">
        <title>Chromosome-scale genome assembly of Holotrichia oblita Faldermann.</title>
        <authorList>
            <person name="Rongchong L."/>
        </authorList>
    </citation>
    <scope>NUCLEOTIDE SEQUENCE</scope>
    <source>
        <strain evidence="1">81SQS9</strain>
    </source>
</reference>
<accession>A0ACB9T4R6</accession>
<gene>
    <name evidence="1" type="ORF">MML48_5g00000864</name>
</gene>
<dbReference type="Proteomes" id="UP001056778">
    <property type="component" value="Chromosome 5"/>
</dbReference>
<keyword evidence="2" id="KW-1185">Reference proteome</keyword>
<comment type="caution">
    <text evidence="1">The sequence shown here is derived from an EMBL/GenBank/DDBJ whole genome shotgun (WGS) entry which is preliminary data.</text>
</comment>
<proteinExistence type="predicted"/>
<evidence type="ECO:0000313" key="1">
    <source>
        <dbReference type="EMBL" id="KAI4461810.1"/>
    </source>
</evidence>
<sequence length="110" mass="11992">MTSIRTEEELDQINQKEGNKAVENHQLVNMTLPEKAAENKGRVNVMPPDDVMMTDEVLEIENTELESADGPVCLVCGKETSGTHHCSLCFKPVPIICGVSCGEAYGSQVQ</sequence>
<organism evidence="1 2">
    <name type="scientific">Holotrichia oblita</name>
    <name type="common">Chafer beetle</name>
    <dbReference type="NCBI Taxonomy" id="644536"/>
    <lineage>
        <taxon>Eukaryota</taxon>
        <taxon>Metazoa</taxon>
        <taxon>Ecdysozoa</taxon>
        <taxon>Arthropoda</taxon>
        <taxon>Hexapoda</taxon>
        <taxon>Insecta</taxon>
        <taxon>Pterygota</taxon>
        <taxon>Neoptera</taxon>
        <taxon>Endopterygota</taxon>
        <taxon>Coleoptera</taxon>
        <taxon>Polyphaga</taxon>
        <taxon>Scarabaeiformia</taxon>
        <taxon>Scarabaeidae</taxon>
        <taxon>Melolonthinae</taxon>
        <taxon>Holotrichia</taxon>
    </lineage>
</organism>
<dbReference type="EMBL" id="CM043019">
    <property type="protein sequence ID" value="KAI4461810.1"/>
    <property type="molecule type" value="Genomic_DNA"/>
</dbReference>